<dbReference type="Gene3D" id="1.20.120.1750">
    <property type="match status" value="1"/>
</dbReference>
<organism evidence="12">
    <name type="scientific">Aphanomyces invadans</name>
    <dbReference type="NCBI Taxonomy" id="157072"/>
    <lineage>
        <taxon>Eukaryota</taxon>
        <taxon>Sar</taxon>
        <taxon>Stramenopiles</taxon>
        <taxon>Oomycota</taxon>
        <taxon>Saprolegniomycetes</taxon>
        <taxon>Saprolegniales</taxon>
        <taxon>Verrucalvaceae</taxon>
        <taxon>Aphanomyces</taxon>
    </lineage>
</organism>
<dbReference type="InterPro" id="IPR044066">
    <property type="entry name" value="TRIAD_supradom"/>
</dbReference>
<dbReference type="GeneID" id="20085318"/>
<keyword evidence="4 7" id="KW-0863">Zinc-finger</keyword>
<evidence type="ECO:0000313" key="12">
    <source>
        <dbReference type="EMBL" id="ETV99617.1"/>
    </source>
</evidence>
<evidence type="ECO:0000256" key="7">
    <source>
        <dbReference type="PROSITE-ProRule" id="PRU00175"/>
    </source>
</evidence>
<dbReference type="GO" id="GO:0016567">
    <property type="term" value="P:protein ubiquitination"/>
    <property type="evidence" value="ECO:0007669"/>
    <property type="project" value="InterPro"/>
</dbReference>
<name>A0A024U1X3_9STRA</name>
<dbReference type="CDD" id="cd20336">
    <property type="entry name" value="Rcat_RBR"/>
    <property type="match status" value="1"/>
</dbReference>
<dbReference type="InterPro" id="IPR001841">
    <property type="entry name" value="Znf_RING"/>
</dbReference>
<keyword evidence="3" id="KW-0677">Repeat</keyword>
<keyword evidence="9" id="KW-0472">Membrane</keyword>
<keyword evidence="5" id="KW-0833">Ubl conjugation pathway</keyword>
<dbReference type="GO" id="GO:0008270">
    <property type="term" value="F:zinc ion binding"/>
    <property type="evidence" value="ECO:0007669"/>
    <property type="project" value="UniProtKB-KW"/>
</dbReference>
<evidence type="ECO:0000259" key="10">
    <source>
        <dbReference type="PROSITE" id="PS50089"/>
    </source>
</evidence>
<accession>A0A024U1X3</accession>
<dbReference type="RefSeq" id="XP_008872173.1">
    <property type="nucleotide sequence ID" value="XM_008873951.1"/>
</dbReference>
<evidence type="ECO:0000256" key="8">
    <source>
        <dbReference type="SAM" id="MobiDB-lite"/>
    </source>
</evidence>
<dbReference type="Pfam" id="PF22191">
    <property type="entry name" value="IBR_1"/>
    <property type="match status" value="1"/>
</dbReference>
<dbReference type="OrthoDB" id="10009520at2759"/>
<feature type="domain" description="RING-type" evidence="11">
    <location>
        <begin position="151"/>
        <end position="349"/>
    </location>
</feature>
<feature type="compositionally biased region" description="Polar residues" evidence="8">
    <location>
        <begin position="69"/>
        <end position="84"/>
    </location>
</feature>
<dbReference type="InterPro" id="IPR031127">
    <property type="entry name" value="E3_UB_ligase_RBR"/>
</dbReference>
<evidence type="ECO:0000256" key="6">
    <source>
        <dbReference type="ARBA" id="ARBA00022833"/>
    </source>
</evidence>
<feature type="transmembrane region" description="Helical" evidence="9">
    <location>
        <begin position="26"/>
        <end position="52"/>
    </location>
</feature>
<dbReference type="STRING" id="157072.A0A024U1X3"/>
<keyword evidence="9" id="KW-0812">Transmembrane</keyword>
<sequence>MGLAPGSIVAVGVVLALMHMLQPRTLLAVLGSAILVAALLAVAVMVWIAWVFTTLKAMFSRPSKAAASEPTTKSINSPNARPGSTNPPNTPPKATPNYSGLVTVTIGVLACIGGLMQGIQAIHDLANHNARRRTNQPPRLSPPCSTPSAPPPVQCVVCLDAVETAGCATCDQCSIQCCGPCIEKYFRIKILQDRQAHLPCPSCGAALSAGILTRFLSPYLAGKLHELEQTERSFKCPKCQCRECFGSKYSNNRRLTCTECRSAWCIDCGQTYHYFATKGCSDRSFRQWRAKHHIKPCPNCKRFIEKNEGCNHMTCTQCKKEVVELHESDDFETNYLFCAPLGYETSFGCIDVGLVIVHQQQEPFTVLHHALCHPKVHWNKVSQTATDTPFTST</sequence>
<feature type="domain" description="RING-type" evidence="10">
    <location>
        <begin position="155"/>
        <end position="203"/>
    </location>
</feature>
<dbReference type="PANTHER" id="PTHR11685">
    <property type="entry name" value="RBR FAMILY RING FINGER AND IBR DOMAIN-CONTAINING"/>
    <property type="match status" value="1"/>
</dbReference>
<dbReference type="PROSITE" id="PS51873">
    <property type="entry name" value="TRIAD"/>
    <property type="match status" value="1"/>
</dbReference>
<dbReference type="AlphaFoldDB" id="A0A024U1X3"/>
<keyword evidence="6" id="KW-0862">Zinc</keyword>
<evidence type="ECO:0008006" key="13">
    <source>
        <dbReference type="Google" id="ProtNLM"/>
    </source>
</evidence>
<keyword evidence="9" id="KW-1133">Transmembrane helix</keyword>
<gene>
    <name evidence="12" type="ORF">H310_08268</name>
</gene>
<evidence type="ECO:0000256" key="5">
    <source>
        <dbReference type="ARBA" id="ARBA00022786"/>
    </source>
</evidence>
<dbReference type="eggNOG" id="KOG1812">
    <property type="taxonomic scope" value="Eukaryota"/>
</dbReference>
<dbReference type="VEuPathDB" id="FungiDB:H310_08268"/>
<evidence type="ECO:0000256" key="1">
    <source>
        <dbReference type="ARBA" id="ARBA00022679"/>
    </source>
</evidence>
<evidence type="ECO:0000256" key="3">
    <source>
        <dbReference type="ARBA" id="ARBA00022737"/>
    </source>
</evidence>
<keyword evidence="2" id="KW-0479">Metal-binding</keyword>
<dbReference type="Gene3D" id="3.30.40.10">
    <property type="entry name" value="Zinc/RING finger domain, C3HC4 (zinc finger)"/>
    <property type="match status" value="1"/>
</dbReference>
<keyword evidence="1" id="KW-0808">Transferase</keyword>
<evidence type="ECO:0000256" key="2">
    <source>
        <dbReference type="ARBA" id="ARBA00022723"/>
    </source>
</evidence>
<dbReference type="EMBL" id="KI913967">
    <property type="protein sequence ID" value="ETV99617.1"/>
    <property type="molecule type" value="Genomic_DNA"/>
</dbReference>
<evidence type="ECO:0000256" key="4">
    <source>
        <dbReference type="ARBA" id="ARBA00022771"/>
    </source>
</evidence>
<feature type="region of interest" description="Disordered" evidence="8">
    <location>
        <begin position="66"/>
        <end position="96"/>
    </location>
</feature>
<dbReference type="GO" id="GO:0004842">
    <property type="term" value="F:ubiquitin-protein transferase activity"/>
    <property type="evidence" value="ECO:0007669"/>
    <property type="project" value="InterPro"/>
</dbReference>
<reference evidence="12" key="1">
    <citation type="submission" date="2013-12" db="EMBL/GenBank/DDBJ databases">
        <title>The Genome Sequence of Aphanomyces invadans NJM9701.</title>
        <authorList>
            <consortium name="The Broad Institute Genomics Platform"/>
            <person name="Russ C."/>
            <person name="Tyler B."/>
            <person name="van West P."/>
            <person name="Dieguez-Uribeondo J."/>
            <person name="Young S.K."/>
            <person name="Zeng Q."/>
            <person name="Gargeya S."/>
            <person name="Fitzgerald M."/>
            <person name="Abouelleil A."/>
            <person name="Alvarado L."/>
            <person name="Chapman S.B."/>
            <person name="Gainer-Dewar J."/>
            <person name="Goldberg J."/>
            <person name="Griggs A."/>
            <person name="Gujja S."/>
            <person name="Hansen M."/>
            <person name="Howarth C."/>
            <person name="Imamovic A."/>
            <person name="Ireland A."/>
            <person name="Larimer J."/>
            <person name="McCowan C."/>
            <person name="Murphy C."/>
            <person name="Pearson M."/>
            <person name="Poon T.W."/>
            <person name="Priest M."/>
            <person name="Roberts A."/>
            <person name="Saif S."/>
            <person name="Shea T."/>
            <person name="Sykes S."/>
            <person name="Wortman J."/>
            <person name="Nusbaum C."/>
            <person name="Birren B."/>
        </authorList>
    </citation>
    <scope>NUCLEOTIDE SEQUENCE [LARGE SCALE GENOMIC DNA]</scope>
    <source>
        <strain evidence="12">NJM9701</strain>
    </source>
</reference>
<protein>
    <recommendedName>
        <fullName evidence="13">RING-type domain-containing protein</fullName>
    </recommendedName>
</protein>
<dbReference type="PROSITE" id="PS50089">
    <property type="entry name" value="ZF_RING_2"/>
    <property type="match status" value="1"/>
</dbReference>
<dbReference type="InterPro" id="IPR013083">
    <property type="entry name" value="Znf_RING/FYVE/PHD"/>
</dbReference>
<evidence type="ECO:0000256" key="9">
    <source>
        <dbReference type="SAM" id="Phobius"/>
    </source>
</evidence>
<proteinExistence type="predicted"/>
<evidence type="ECO:0000259" key="11">
    <source>
        <dbReference type="PROSITE" id="PS51873"/>
    </source>
</evidence>
<dbReference type="SUPFAM" id="SSF57850">
    <property type="entry name" value="RING/U-box"/>
    <property type="match status" value="2"/>
</dbReference>